<sequence length="76" mass="8058">MTTKYTAPAGFVPRPAQPDGLGADDWLGPSAGLVSTSWDEGLTMVHVNVEDYVTVDEARQLLVDLTAVLAKLEGAE</sequence>
<comment type="caution">
    <text evidence="1">The sequence shown here is derived from an EMBL/GenBank/DDBJ whole genome shotgun (WGS) entry which is preliminary data.</text>
</comment>
<dbReference type="Proteomes" id="UP000544090">
    <property type="component" value="Unassembled WGS sequence"/>
</dbReference>
<dbReference type="RefSeq" id="WP_168486714.1">
    <property type="nucleotide sequence ID" value="NZ_JAAZSQ010000011.1"/>
</dbReference>
<gene>
    <name evidence="1" type="ORF">HGG74_12255</name>
</gene>
<dbReference type="AlphaFoldDB" id="A0A7X6HDZ1"/>
<protein>
    <submittedName>
        <fullName evidence="1">Uncharacterized protein</fullName>
    </submittedName>
</protein>
<organism evidence="1 2">
    <name type="scientific">Arthrobacter mobilis</name>
    <dbReference type="NCBI Taxonomy" id="2724944"/>
    <lineage>
        <taxon>Bacteria</taxon>
        <taxon>Bacillati</taxon>
        <taxon>Actinomycetota</taxon>
        <taxon>Actinomycetes</taxon>
        <taxon>Micrococcales</taxon>
        <taxon>Micrococcaceae</taxon>
        <taxon>Arthrobacter</taxon>
    </lineage>
</organism>
<evidence type="ECO:0000313" key="1">
    <source>
        <dbReference type="EMBL" id="NKX55301.1"/>
    </source>
</evidence>
<reference evidence="1 2" key="1">
    <citation type="submission" date="2020-04" db="EMBL/GenBank/DDBJ databases">
        <title>Arthrobacter sp. nov.</title>
        <authorList>
            <person name="Liu S."/>
        </authorList>
    </citation>
    <scope>NUCLEOTIDE SEQUENCE [LARGE SCALE GENOMIC DNA]</scope>
    <source>
        <strain evidence="1 2">E918</strain>
    </source>
</reference>
<name>A0A7X6HDZ1_9MICC</name>
<dbReference type="EMBL" id="JAAZSQ010000011">
    <property type="protein sequence ID" value="NKX55301.1"/>
    <property type="molecule type" value="Genomic_DNA"/>
</dbReference>
<proteinExistence type="predicted"/>
<keyword evidence="2" id="KW-1185">Reference proteome</keyword>
<evidence type="ECO:0000313" key="2">
    <source>
        <dbReference type="Proteomes" id="UP000544090"/>
    </source>
</evidence>
<accession>A0A7X6HDZ1</accession>